<protein>
    <submittedName>
        <fullName evidence="1">TupA-like ATPgrasp</fullName>
    </submittedName>
</protein>
<proteinExistence type="predicted"/>
<evidence type="ECO:0000313" key="1">
    <source>
        <dbReference type="EMBL" id="SEA00618.1"/>
    </source>
</evidence>
<dbReference type="Proteomes" id="UP000183253">
    <property type="component" value="Unassembled WGS sequence"/>
</dbReference>
<reference evidence="1 2" key="1">
    <citation type="submission" date="2016-10" db="EMBL/GenBank/DDBJ databases">
        <authorList>
            <person name="de Groot N.N."/>
        </authorList>
    </citation>
    <scope>NUCLEOTIDE SEQUENCE [LARGE SCALE GENOMIC DNA]</scope>
    <source>
        <strain evidence="1 2">DSM 25383</strain>
    </source>
</reference>
<dbReference type="STRING" id="1033731.SAMN05444145_101269"/>
<name>A0A1H3XQ18_9BACT</name>
<dbReference type="Pfam" id="PF14305">
    <property type="entry name" value="ATPgrasp_TupA"/>
    <property type="match status" value="1"/>
</dbReference>
<sequence length="92" mass="10548">MNWEHQEFCGLNPVTRNGLTPVARPATLEMMRQICRKLAKGKPFVRIDLYEVSGKVYFGEVTFYPMSGMGTFTPNRWNSVLGELIHLPKEES</sequence>
<keyword evidence="2" id="KW-1185">Reference proteome</keyword>
<organism evidence="1 2">
    <name type="scientific">Alistipes timonensis JC136</name>
    <dbReference type="NCBI Taxonomy" id="1033731"/>
    <lineage>
        <taxon>Bacteria</taxon>
        <taxon>Pseudomonadati</taxon>
        <taxon>Bacteroidota</taxon>
        <taxon>Bacteroidia</taxon>
        <taxon>Bacteroidales</taxon>
        <taxon>Rikenellaceae</taxon>
        <taxon>Alistipes</taxon>
    </lineage>
</organism>
<evidence type="ECO:0000313" key="2">
    <source>
        <dbReference type="Proteomes" id="UP000183253"/>
    </source>
</evidence>
<dbReference type="InterPro" id="IPR029465">
    <property type="entry name" value="ATPgrasp_TupA"/>
</dbReference>
<dbReference type="AlphaFoldDB" id="A0A1H3XQ18"/>
<accession>A0A1H3XQ18</accession>
<gene>
    <name evidence="1" type="ORF">SAMN05444145_101269</name>
</gene>
<dbReference type="EMBL" id="FNRI01000001">
    <property type="protein sequence ID" value="SEA00618.1"/>
    <property type="molecule type" value="Genomic_DNA"/>
</dbReference>